<dbReference type="Pfam" id="PF00535">
    <property type="entry name" value="Glycos_transf_2"/>
    <property type="match status" value="1"/>
</dbReference>
<dbReference type="Proteomes" id="UP000603457">
    <property type="component" value="Unassembled WGS sequence"/>
</dbReference>
<organism evidence="2 3">
    <name type="scientific">Nostoc spongiaeforme FACHB-130</name>
    <dbReference type="NCBI Taxonomy" id="1357510"/>
    <lineage>
        <taxon>Bacteria</taxon>
        <taxon>Bacillati</taxon>
        <taxon>Cyanobacteriota</taxon>
        <taxon>Cyanophyceae</taxon>
        <taxon>Nostocales</taxon>
        <taxon>Nostocaceae</taxon>
        <taxon>Nostoc</taxon>
    </lineage>
</organism>
<accession>A0ABR8FZ20</accession>
<keyword evidence="3" id="KW-1185">Reference proteome</keyword>
<feature type="domain" description="Glycosyltransferase 2-like" evidence="1">
    <location>
        <begin position="5"/>
        <end position="114"/>
    </location>
</feature>
<gene>
    <name evidence="2" type="ORF">H6G74_15245</name>
</gene>
<evidence type="ECO:0000313" key="3">
    <source>
        <dbReference type="Proteomes" id="UP000603457"/>
    </source>
</evidence>
<reference evidence="2 3" key="1">
    <citation type="journal article" date="2020" name="ISME J.">
        <title>Comparative genomics reveals insights into cyanobacterial evolution and habitat adaptation.</title>
        <authorList>
            <person name="Chen M.Y."/>
            <person name="Teng W.K."/>
            <person name="Zhao L."/>
            <person name="Hu C.X."/>
            <person name="Zhou Y.K."/>
            <person name="Han B.P."/>
            <person name="Song L.R."/>
            <person name="Shu W.S."/>
        </authorList>
    </citation>
    <scope>NUCLEOTIDE SEQUENCE [LARGE SCALE GENOMIC DNA]</scope>
    <source>
        <strain evidence="2 3">FACHB-130</strain>
    </source>
</reference>
<dbReference type="PANTHER" id="PTHR22916">
    <property type="entry name" value="GLYCOSYLTRANSFERASE"/>
    <property type="match status" value="1"/>
</dbReference>
<dbReference type="SUPFAM" id="SSF53448">
    <property type="entry name" value="Nucleotide-diphospho-sugar transferases"/>
    <property type="match status" value="1"/>
</dbReference>
<dbReference type="PANTHER" id="PTHR22916:SF3">
    <property type="entry name" value="UDP-GLCNAC:BETAGAL BETA-1,3-N-ACETYLGLUCOSAMINYLTRANSFERASE-LIKE PROTEIN 1"/>
    <property type="match status" value="1"/>
</dbReference>
<proteinExistence type="predicted"/>
<evidence type="ECO:0000259" key="1">
    <source>
        <dbReference type="Pfam" id="PF00535"/>
    </source>
</evidence>
<dbReference type="Gene3D" id="3.90.550.10">
    <property type="entry name" value="Spore Coat Polysaccharide Biosynthesis Protein SpsA, Chain A"/>
    <property type="match status" value="1"/>
</dbReference>
<sequence>MPKVSVIIPTYQRSHLVGQAIESVLAQTYCNYEIIVVNDGSTDNTGEILAQYADQVIAIHQDNWGIAAARNAGIRVSQGQYLAFLDDDDLWEPQKLEKQIPLLETDSSIGLVYTDMVIFNEAGILPGTYLNGFVPPQTVTPWTLLHGNFFPMPTIIIRRVCWEQLGGFDESLRSSEDYDLWLRIVEEWAVGYVNEPLARYCRHSENSKQLSQNTETMLLTTLCVKEAAFQRNPYLQRLQPKYRDSCLRPEYLELANFYTQNGDLAKAKAVLDRYQPDKSVKELNTLTKKRV</sequence>
<dbReference type="InterPro" id="IPR001173">
    <property type="entry name" value="Glyco_trans_2-like"/>
</dbReference>
<comment type="caution">
    <text evidence="2">The sequence shown here is derived from an EMBL/GenBank/DDBJ whole genome shotgun (WGS) entry which is preliminary data.</text>
</comment>
<name>A0ABR8FZ20_9NOSO</name>
<evidence type="ECO:0000313" key="2">
    <source>
        <dbReference type="EMBL" id="MBD2595675.1"/>
    </source>
</evidence>
<protein>
    <submittedName>
        <fullName evidence="2">Glycosyltransferase</fullName>
    </submittedName>
</protein>
<dbReference type="InterPro" id="IPR029044">
    <property type="entry name" value="Nucleotide-diphossugar_trans"/>
</dbReference>
<dbReference type="EMBL" id="JACJTB010000018">
    <property type="protein sequence ID" value="MBD2595675.1"/>
    <property type="molecule type" value="Genomic_DNA"/>
</dbReference>
<dbReference type="RefSeq" id="WP_190968465.1">
    <property type="nucleotide sequence ID" value="NZ_JACJTB010000018.1"/>
</dbReference>